<feature type="region of interest" description="Disordered" evidence="1">
    <location>
        <begin position="82"/>
        <end position="131"/>
    </location>
</feature>
<evidence type="ECO:0000313" key="3">
    <source>
        <dbReference type="EMBL" id="KAF2272957.1"/>
    </source>
</evidence>
<proteinExistence type="predicted"/>
<dbReference type="EMBL" id="ML986515">
    <property type="protein sequence ID" value="KAF2272957.1"/>
    <property type="molecule type" value="Genomic_DNA"/>
</dbReference>
<name>A0A6A6J9M5_WESOR</name>
<dbReference type="AlphaFoldDB" id="A0A6A6J9M5"/>
<evidence type="ECO:0000256" key="1">
    <source>
        <dbReference type="SAM" id="MobiDB-lite"/>
    </source>
</evidence>
<sequence>MLRRSENLETQSRGAGISRIFPLGLAVLLHRIQESARWILNRPVKPGFRRIEWNCDCGRRLYADFKDDDPAALEHLEKALQGLTSSPDSHDRSTSTSVPHADRGSSRNQDKSTSQASSRLMPSLASEDAGPPRAALNLRVDQSQTEGLASSKYLATCVSTGGIYKVLTEIDVSKIKSDAEFFLAIKTIYQDNQKLRKRWRIFFKPITVEFVQFTVWNLRQGYVSICGRPECIPPVQDVDYEFSPRPMAPLPPVPPEIFIHYLKHDYHDANPSSYVWVPRLPKRINKRIIDCNIPSYGWGVYIREGLNGVLLFWMIIIISFCSVLLCIFWSLFMGDVQGGSGLGALLLALPPIIIGAIIFRIGEMN</sequence>
<dbReference type="Proteomes" id="UP000800097">
    <property type="component" value="Unassembled WGS sequence"/>
</dbReference>
<keyword evidence="2" id="KW-0812">Transmembrane</keyword>
<dbReference type="OrthoDB" id="409136at2759"/>
<evidence type="ECO:0000256" key="2">
    <source>
        <dbReference type="SAM" id="Phobius"/>
    </source>
</evidence>
<keyword evidence="4" id="KW-1185">Reference proteome</keyword>
<keyword evidence="2" id="KW-0472">Membrane</keyword>
<feature type="transmembrane region" description="Helical" evidence="2">
    <location>
        <begin position="338"/>
        <end position="359"/>
    </location>
</feature>
<dbReference type="GeneID" id="54549165"/>
<accession>A0A6A6J9M5</accession>
<feature type="compositionally biased region" description="Polar residues" evidence="1">
    <location>
        <begin position="111"/>
        <end position="120"/>
    </location>
</feature>
<gene>
    <name evidence="3" type="ORF">EI97DRAFT_384722</name>
</gene>
<protein>
    <submittedName>
        <fullName evidence="3">Uncharacterized protein</fullName>
    </submittedName>
</protein>
<feature type="compositionally biased region" description="Basic and acidic residues" evidence="1">
    <location>
        <begin position="100"/>
        <end position="110"/>
    </location>
</feature>
<dbReference type="RefSeq" id="XP_033650496.1">
    <property type="nucleotide sequence ID" value="XM_033795990.1"/>
</dbReference>
<feature type="transmembrane region" description="Helical" evidence="2">
    <location>
        <begin position="310"/>
        <end position="332"/>
    </location>
</feature>
<evidence type="ECO:0000313" key="4">
    <source>
        <dbReference type="Proteomes" id="UP000800097"/>
    </source>
</evidence>
<keyword evidence="2" id="KW-1133">Transmembrane helix</keyword>
<organism evidence="3 4">
    <name type="scientific">Westerdykella ornata</name>
    <dbReference type="NCBI Taxonomy" id="318751"/>
    <lineage>
        <taxon>Eukaryota</taxon>
        <taxon>Fungi</taxon>
        <taxon>Dikarya</taxon>
        <taxon>Ascomycota</taxon>
        <taxon>Pezizomycotina</taxon>
        <taxon>Dothideomycetes</taxon>
        <taxon>Pleosporomycetidae</taxon>
        <taxon>Pleosporales</taxon>
        <taxon>Sporormiaceae</taxon>
        <taxon>Westerdykella</taxon>
    </lineage>
</organism>
<reference evidence="3" key="1">
    <citation type="journal article" date="2020" name="Stud. Mycol.">
        <title>101 Dothideomycetes genomes: a test case for predicting lifestyles and emergence of pathogens.</title>
        <authorList>
            <person name="Haridas S."/>
            <person name="Albert R."/>
            <person name="Binder M."/>
            <person name="Bloem J."/>
            <person name="Labutti K."/>
            <person name="Salamov A."/>
            <person name="Andreopoulos B."/>
            <person name="Baker S."/>
            <person name="Barry K."/>
            <person name="Bills G."/>
            <person name="Bluhm B."/>
            <person name="Cannon C."/>
            <person name="Castanera R."/>
            <person name="Culley D."/>
            <person name="Daum C."/>
            <person name="Ezra D."/>
            <person name="Gonzalez J."/>
            <person name="Henrissat B."/>
            <person name="Kuo A."/>
            <person name="Liang C."/>
            <person name="Lipzen A."/>
            <person name="Lutzoni F."/>
            <person name="Magnuson J."/>
            <person name="Mondo S."/>
            <person name="Nolan M."/>
            <person name="Ohm R."/>
            <person name="Pangilinan J."/>
            <person name="Park H.-J."/>
            <person name="Ramirez L."/>
            <person name="Alfaro M."/>
            <person name="Sun H."/>
            <person name="Tritt A."/>
            <person name="Yoshinaga Y."/>
            <person name="Zwiers L.-H."/>
            <person name="Turgeon B."/>
            <person name="Goodwin S."/>
            <person name="Spatafora J."/>
            <person name="Crous P."/>
            <person name="Grigoriev I."/>
        </authorList>
    </citation>
    <scope>NUCLEOTIDE SEQUENCE</scope>
    <source>
        <strain evidence="3">CBS 379.55</strain>
    </source>
</reference>